<dbReference type="Proteomes" id="UP000178254">
    <property type="component" value="Unassembled WGS sequence"/>
</dbReference>
<name>A0A1F6PBW3_9BACT</name>
<evidence type="ECO:0000313" key="1">
    <source>
        <dbReference type="EMBL" id="OGH93652.1"/>
    </source>
</evidence>
<comment type="caution">
    <text evidence="1">The sequence shown here is derived from an EMBL/GenBank/DDBJ whole genome shotgun (WGS) entry which is preliminary data.</text>
</comment>
<dbReference type="AlphaFoldDB" id="A0A1F6PBW3"/>
<protein>
    <submittedName>
        <fullName evidence="1">Uncharacterized protein</fullName>
    </submittedName>
</protein>
<proteinExistence type="predicted"/>
<dbReference type="STRING" id="1798709.A2538_01280"/>
<reference evidence="1 2" key="1">
    <citation type="journal article" date="2016" name="Nat. Commun.">
        <title>Thousands of microbial genomes shed light on interconnected biogeochemical processes in an aquifer system.</title>
        <authorList>
            <person name="Anantharaman K."/>
            <person name="Brown C.T."/>
            <person name="Hug L.A."/>
            <person name="Sharon I."/>
            <person name="Castelle C.J."/>
            <person name="Probst A.J."/>
            <person name="Thomas B.C."/>
            <person name="Singh A."/>
            <person name="Wilkins M.J."/>
            <person name="Karaoz U."/>
            <person name="Brodie E.L."/>
            <person name="Williams K.H."/>
            <person name="Hubbard S.S."/>
            <person name="Banfield J.F."/>
        </authorList>
    </citation>
    <scope>NUCLEOTIDE SEQUENCE [LARGE SCALE GENOMIC DNA]</scope>
</reference>
<organism evidence="1 2">
    <name type="scientific">Candidatus Magasanikbacteria bacterium RIFOXYD2_FULL_41_14</name>
    <dbReference type="NCBI Taxonomy" id="1798709"/>
    <lineage>
        <taxon>Bacteria</taxon>
        <taxon>Candidatus Magasanikiibacteriota</taxon>
    </lineage>
</organism>
<evidence type="ECO:0000313" key="2">
    <source>
        <dbReference type="Proteomes" id="UP000178254"/>
    </source>
</evidence>
<accession>A0A1F6PBW3</accession>
<dbReference type="EMBL" id="MFRE01000024">
    <property type="protein sequence ID" value="OGH93652.1"/>
    <property type="molecule type" value="Genomic_DNA"/>
</dbReference>
<sequence length="500" mass="53127">MIFFKMFNKTTDMQTITAVKTGTITQTKLFLAVLALIVADALAFSVIPTTWRPAPPPPPVVHNYAVYACKGDVEGLDGVRATKKLFNGCVARYKVLYEYVCSGPNSYRVFHRNFSGPGCSGRLTTSGVSDYYVEGSCDQFQSGILSGIITVQNYINGCDGSKTHAYSCPGLKTMRDSAVSCSGDSPICIDYDLGNNVFRRSQITMLTPNTGAKTGTVYDDCVAGSASANTVKEYSCVDGVKTSRDIACPNGYSCQYGRCVYATTDPTVFCYDPDGRDITRTTVTTKYDSATGASYSAKDSCASVVRVSEQTCDTEPYFSYCRGSSSCVNGSCLYVTRSCSDNDYGVDVGFVGMTVVTNNATGATSVNVDSCLSGAVDEFSCNVSLGGADETSVACPTGQTCANGLCVSRGSESTTNYCDSADKENEDDVYVAGSNSLYSVIGGAPAFLTTFSDICEGDIIENTDAGLIRDGLLEFNCSGRTLNKRRVNCSKGCLDGACIR</sequence>
<gene>
    <name evidence="1" type="ORF">A2538_01280</name>
</gene>